<protein>
    <submittedName>
        <fullName evidence="1">Uncharacterized protein</fullName>
    </submittedName>
</protein>
<proteinExistence type="predicted"/>
<organism evidence="1">
    <name type="scientific">Leptolyngbya boryana CZ1</name>
    <dbReference type="NCBI Taxonomy" id="3060204"/>
    <lineage>
        <taxon>Bacteria</taxon>
        <taxon>Bacillati</taxon>
        <taxon>Cyanobacteriota</taxon>
        <taxon>Cyanophyceae</taxon>
        <taxon>Leptolyngbyales</taxon>
        <taxon>Leptolyngbyaceae</taxon>
        <taxon>Leptolyngbya group</taxon>
        <taxon>Leptolyngbya</taxon>
    </lineage>
</organism>
<evidence type="ECO:0000313" key="1">
    <source>
        <dbReference type="EMBL" id="WNZ45227.1"/>
    </source>
</evidence>
<name>A0AA96WTE6_LEPBY</name>
<reference evidence="1" key="1">
    <citation type="journal article" date="2023" name="Plants (Basel)">
        <title>Genomic Analysis of Leptolyngbya boryana CZ1 Reveals Efficient Carbon Fixation Modules.</title>
        <authorList>
            <person name="Bai X."/>
            <person name="Wang H."/>
            <person name="Cheng W."/>
            <person name="Wang J."/>
            <person name="Ma M."/>
            <person name="Hu H."/>
            <person name="Song Z."/>
            <person name="Ma H."/>
            <person name="Fan Y."/>
            <person name="Du C."/>
            <person name="Xu J."/>
        </authorList>
    </citation>
    <scope>NUCLEOTIDE SEQUENCE</scope>
    <source>
        <strain evidence="1">CZ1</strain>
    </source>
</reference>
<gene>
    <name evidence="1" type="ORF">Q2T42_25910</name>
</gene>
<dbReference type="AlphaFoldDB" id="A0AA96WTE6"/>
<accession>A0AA96WTE6</accession>
<dbReference type="EMBL" id="CP130144">
    <property type="protein sequence ID" value="WNZ45227.1"/>
    <property type="molecule type" value="Genomic_DNA"/>
</dbReference>
<dbReference type="RefSeq" id="WP_316426954.1">
    <property type="nucleotide sequence ID" value="NZ_CP130144.1"/>
</dbReference>
<reference evidence="1" key="2">
    <citation type="submission" date="2023-07" db="EMBL/GenBank/DDBJ databases">
        <authorList>
            <person name="Bai X.-H."/>
            <person name="Wang H.-H."/>
            <person name="Wang J."/>
            <person name="Ma M.-Y."/>
            <person name="Hu H.-H."/>
            <person name="Song Z.-L."/>
            <person name="Ma H.-G."/>
            <person name="Fan Y."/>
            <person name="Du C.-Y."/>
            <person name="Xu J.-C."/>
        </authorList>
    </citation>
    <scope>NUCLEOTIDE SEQUENCE</scope>
    <source>
        <strain evidence="1">CZ1</strain>
    </source>
</reference>
<sequence>MIVSELTVDAKGVGRSTIRGVARMVGVEHSTLVRGFQGGALEHSRLSQMLMDAGFDGGALARFAQDGVPDTAISD</sequence>